<feature type="compositionally biased region" description="Polar residues" evidence="6">
    <location>
        <begin position="653"/>
        <end position="662"/>
    </location>
</feature>
<evidence type="ECO:0000256" key="7">
    <source>
        <dbReference type="SAM" id="Phobius"/>
    </source>
</evidence>
<dbReference type="Pfam" id="PF02872">
    <property type="entry name" value="5_nucleotid_C"/>
    <property type="match status" value="1"/>
</dbReference>
<dbReference type="InterPro" id="IPR006179">
    <property type="entry name" value="5_nucleotidase/apyrase"/>
</dbReference>
<dbReference type="AlphaFoldDB" id="A0A146IWQ6"/>
<evidence type="ECO:0000256" key="4">
    <source>
        <dbReference type="ARBA" id="ARBA00023088"/>
    </source>
</evidence>
<dbReference type="EMBL" id="LC088479">
    <property type="protein sequence ID" value="BAU78344.1"/>
    <property type="molecule type" value="Genomic_DNA"/>
</dbReference>
<evidence type="ECO:0000256" key="5">
    <source>
        <dbReference type="RuleBase" id="RU362119"/>
    </source>
</evidence>
<feature type="compositionally biased region" description="Basic and acidic residues" evidence="6">
    <location>
        <begin position="664"/>
        <end position="673"/>
    </location>
</feature>
<evidence type="ECO:0000256" key="1">
    <source>
        <dbReference type="ARBA" id="ARBA00022512"/>
    </source>
</evidence>
<keyword evidence="5" id="KW-0378">Hydrolase</keyword>
<protein>
    <submittedName>
        <fullName evidence="9">5'-nucreotidase/2', 3'-cyclic phosphodiesterase related esterase</fullName>
    </submittedName>
</protein>
<keyword evidence="7" id="KW-0812">Transmembrane</keyword>
<dbReference type="PANTHER" id="PTHR11575">
    <property type="entry name" value="5'-NUCLEOTIDASE-RELATED"/>
    <property type="match status" value="1"/>
</dbReference>
<dbReference type="GO" id="GO:0009166">
    <property type="term" value="P:nucleotide catabolic process"/>
    <property type="evidence" value="ECO:0007669"/>
    <property type="project" value="InterPro"/>
</dbReference>
<keyword evidence="7" id="KW-1133">Transmembrane helix</keyword>
<gene>
    <name evidence="9" type="primary">LGMS_1201</name>
</gene>
<dbReference type="NCBIfam" id="TIGR01167">
    <property type="entry name" value="LPXTG_anchor"/>
    <property type="match status" value="1"/>
</dbReference>
<keyword evidence="4" id="KW-0572">Peptidoglycan-anchor</keyword>
<sequence length="765" mass="84316">MSTVLEEKEMKNHRRVLVGSLASAALMSLFLVNNGSVKADEVVQPNQVQQSSQVKVTTNQDNAKKPNNDQWANPANYKNDIPVQVLGINDLHGNIDTTGKAYVGRGMHYNAGNAARLSSYLNNAEKDFKDKNPEGNTFRVEAGDMVGASPATSSLLQDEPTMKSLKAMNINIGTLGNHEFDEGLGEFDRIVEGKAPQKGQFNQEEQNYPHENSNLQIVISNVVNKKDQTVPFNWQPYLTKEVKAGDKSSKVGFIGVVTADMPKLTFAKNLKDYQILDPAETIAKYDHILQNQGVNVIVVLAHTGVSTYKGKTSGEAVDILKKLYKIDPNNSVDLYVAAHSHQYANGTVGRTKIVQANKFSMAYDDAIGYIDPQTNDFVNGSLVTHVYPVMSPKEDKLTKADPKVEAIIKDAENRTSKITNSVIGKTTPGTEISTSLNDNKENAVGDLVVDAQLFEAKKKGIQADFAITNGGGVRSNLNIESDGSIKWKSAQAVQPFNNQIQVFNLTGKQIYDVLNSQYVKDGERYYLVSGMRYAYTDTDDPSHPQKVAVMLDGNGKQIDLNKTYRVITSNYLVDSTAEFKGAKKVADLGIDTDLFVDYFKDQTAAGKLILAPELNRKFYLTKPQLAELLNKLKQEAQASKQNTVNNELDEKNSQPTNKTNKLVNRVDETKVSEPERAKKTATVAKVVYVIYKAKKDENTLKVVNESVGKSSSLAMFTRGKNFNRNESKKASLPKTGTENVSWISWLGLALTSLVSVFGLGIKKRK</sequence>
<dbReference type="InterPro" id="IPR036907">
    <property type="entry name" value="5'-Nucleotdase_C_sf"/>
</dbReference>
<keyword evidence="2" id="KW-0964">Secreted</keyword>
<dbReference type="PANTHER" id="PTHR11575:SF24">
    <property type="entry name" value="5'-NUCLEOTIDASE"/>
    <property type="match status" value="1"/>
</dbReference>
<dbReference type="InterPro" id="IPR008334">
    <property type="entry name" value="5'-Nucleotdase_C"/>
</dbReference>
<feature type="region of interest" description="Disordered" evidence="6">
    <location>
        <begin position="639"/>
        <end position="673"/>
    </location>
</feature>
<dbReference type="InterPro" id="IPR019931">
    <property type="entry name" value="LPXTG_anchor"/>
</dbReference>
<dbReference type="GO" id="GO:0030288">
    <property type="term" value="C:outer membrane-bounded periplasmic space"/>
    <property type="evidence" value="ECO:0007669"/>
    <property type="project" value="TreeGrafter"/>
</dbReference>
<keyword evidence="1" id="KW-0134">Cell wall</keyword>
<dbReference type="Gene3D" id="3.60.21.10">
    <property type="match status" value="1"/>
</dbReference>
<evidence type="ECO:0000256" key="6">
    <source>
        <dbReference type="SAM" id="MobiDB-lite"/>
    </source>
</evidence>
<comment type="similarity">
    <text evidence="5">Belongs to the 5'-nucleotidase family.</text>
</comment>
<keyword evidence="3" id="KW-0732">Signal</keyword>
<accession>A0A146IWQ6</accession>
<dbReference type="Gene3D" id="3.90.780.10">
    <property type="entry name" value="5'-Nucleotidase, C-terminal domain"/>
    <property type="match status" value="1"/>
</dbReference>
<evidence type="ECO:0000256" key="2">
    <source>
        <dbReference type="ARBA" id="ARBA00022525"/>
    </source>
</evidence>
<dbReference type="GO" id="GO:0008253">
    <property type="term" value="F:5'-nucleotidase activity"/>
    <property type="evidence" value="ECO:0007669"/>
    <property type="project" value="TreeGrafter"/>
</dbReference>
<evidence type="ECO:0000259" key="8">
    <source>
        <dbReference type="PROSITE" id="PS50847"/>
    </source>
</evidence>
<dbReference type="InterPro" id="IPR029052">
    <property type="entry name" value="Metallo-depent_PP-like"/>
</dbReference>
<feature type="domain" description="Gram-positive cocci surface proteins LPxTG" evidence="8">
    <location>
        <begin position="732"/>
        <end position="765"/>
    </location>
</feature>
<dbReference type="Pfam" id="PF00746">
    <property type="entry name" value="Gram_pos_anchor"/>
    <property type="match status" value="1"/>
</dbReference>
<feature type="region of interest" description="Disordered" evidence="6">
    <location>
        <begin position="43"/>
        <end position="73"/>
    </location>
</feature>
<dbReference type="InterPro" id="IPR004843">
    <property type="entry name" value="Calcineurin-like_PHP"/>
</dbReference>
<dbReference type="SUPFAM" id="SSF55816">
    <property type="entry name" value="5'-nucleotidase (syn. UDP-sugar hydrolase), C-terminal domain"/>
    <property type="match status" value="1"/>
</dbReference>
<evidence type="ECO:0000313" key="9">
    <source>
        <dbReference type="EMBL" id="BAU78344.1"/>
    </source>
</evidence>
<proteinExistence type="inferred from homology"/>
<dbReference type="GO" id="GO:0008768">
    <property type="term" value="F:UDP-sugar diphosphatase activity"/>
    <property type="evidence" value="ECO:0007669"/>
    <property type="project" value="TreeGrafter"/>
</dbReference>
<dbReference type="SUPFAM" id="SSF56300">
    <property type="entry name" value="Metallo-dependent phosphatases"/>
    <property type="match status" value="1"/>
</dbReference>
<dbReference type="PROSITE" id="PS50847">
    <property type="entry name" value="GRAM_POS_ANCHORING"/>
    <property type="match status" value="1"/>
</dbReference>
<reference evidence="9" key="1">
    <citation type="submission" date="2015-10" db="EMBL/GenBank/DDBJ databases">
        <title>In vitro investigation of the adhesion molecule of Lactobacillus gasseri SBT2055 towards a component of host intestinal tract.</title>
        <authorList>
            <person name="Seto Y."/>
            <person name="Arai T."/>
            <person name="Obuchi S."/>
            <person name="Eguchi K."/>
        </authorList>
    </citation>
    <scope>NUCLEOTIDE SEQUENCE</scope>
    <source>
        <strain evidence="9">SBT2055</strain>
    </source>
</reference>
<keyword evidence="7" id="KW-0472">Membrane</keyword>
<feature type="compositionally biased region" description="Low complexity" evidence="6">
    <location>
        <begin position="43"/>
        <end position="60"/>
    </location>
</feature>
<keyword evidence="5" id="KW-0547">Nucleotide-binding</keyword>
<organism evidence="9">
    <name type="scientific">Lactobacillus gasseri</name>
    <dbReference type="NCBI Taxonomy" id="1596"/>
    <lineage>
        <taxon>Bacteria</taxon>
        <taxon>Bacillati</taxon>
        <taxon>Bacillota</taxon>
        <taxon>Bacilli</taxon>
        <taxon>Lactobacillales</taxon>
        <taxon>Lactobacillaceae</taxon>
        <taxon>Lactobacillus</taxon>
    </lineage>
</organism>
<name>A0A146IWQ6_LACGS</name>
<dbReference type="PRINTS" id="PR01607">
    <property type="entry name" value="APYRASEFAMLY"/>
</dbReference>
<dbReference type="GO" id="GO:0000166">
    <property type="term" value="F:nucleotide binding"/>
    <property type="evidence" value="ECO:0007669"/>
    <property type="project" value="UniProtKB-KW"/>
</dbReference>
<dbReference type="Pfam" id="PF00149">
    <property type="entry name" value="Metallophos"/>
    <property type="match status" value="1"/>
</dbReference>
<feature type="transmembrane region" description="Helical" evidence="7">
    <location>
        <begin position="742"/>
        <end position="761"/>
    </location>
</feature>
<evidence type="ECO:0000256" key="3">
    <source>
        <dbReference type="ARBA" id="ARBA00022729"/>
    </source>
</evidence>